<evidence type="ECO:0000313" key="1">
    <source>
        <dbReference type="EMBL" id="QHT99073.1"/>
    </source>
</evidence>
<organism evidence="1">
    <name type="scientific">viral metagenome</name>
    <dbReference type="NCBI Taxonomy" id="1070528"/>
    <lineage>
        <taxon>unclassified sequences</taxon>
        <taxon>metagenomes</taxon>
        <taxon>organismal metagenomes</taxon>
    </lineage>
</organism>
<sequence>MFLLNKIKYNADKNFDIYEEKVQKYYKIENRFFSINLESYIFKFYIQSHLYGVFYNDKVNTISDVLNYVNMLYTSYYEFYIKNIINDGEDFIITQEIIDKYLNNNKQDEYIYNWIKKHCEINVTLNTYIKNVFNKKYKLPIFQRFAGVQQDDLYIFIARFLDFIINDNKDKIILSIAMGYL</sequence>
<name>A0A6C0J602_9ZZZZ</name>
<proteinExistence type="predicted"/>
<protein>
    <submittedName>
        <fullName evidence="1">Uncharacterized protein</fullName>
    </submittedName>
</protein>
<dbReference type="EMBL" id="MN740301">
    <property type="protein sequence ID" value="QHT99073.1"/>
    <property type="molecule type" value="Genomic_DNA"/>
</dbReference>
<dbReference type="AlphaFoldDB" id="A0A6C0J602"/>
<reference evidence="1" key="1">
    <citation type="journal article" date="2020" name="Nature">
        <title>Giant virus diversity and host interactions through global metagenomics.</title>
        <authorList>
            <person name="Schulz F."/>
            <person name="Roux S."/>
            <person name="Paez-Espino D."/>
            <person name="Jungbluth S."/>
            <person name="Walsh D.A."/>
            <person name="Denef V.J."/>
            <person name="McMahon K.D."/>
            <person name="Konstantinidis K.T."/>
            <person name="Eloe-Fadrosh E.A."/>
            <person name="Kyrpides N.C."/>
            <person name="Woyke T."/>
        </authorList>
    </citation>
    <scope>NUCLEOTIDE SEQUENCE</scope>
    <source>
        <strain evidence="1">GVMAG-M-3300025695-21</strain>
    </source>
</reference>
<accession>A0A6C0J602</accession>